<dbReference type="PANTHER" id="PTHR10909:SF382">
    <property type="entry name" value="ACYL-COENZYME A OXIDASE"/>
    <property type="match status" value="1"/>
</dbReference>
<gene>
    <name evidence="1" type="ORF">ED733_007128</name>
</gene>
<dbReference type="GO" id="GO:0071949">
    <property type="term" value="F:FAD binding"/>
    <property type="evidence" value="ECO:0007669"/>
    <property type="project" value="InterPro"/>
</dbReference>
<proteinExistence type="predicted"/>
<dbReference type="InterPro" id="IPR012258">
    <property type="entry name" value="Acyl-CoA_oxidase"/>
</dbReference>
<dbReference type="Proteomes" id="UP000317257">
    <property type="component" value="Unassembled WGS sequence"/>
</dbReference>
<dbReference type="PANTHER" id="PTHR10909">
    <property type="entry name" value="ELECTRON TRANSPORT OXIDOREDUCTASE"/>
    <property type="match status" value="1"/>
</dbReference>
<comment type="caution">
    <text evidence="1">The sequence shown here is derived from an EMBL/GenBank/DDBJ whole genome shotgun (WGS) entry which is preliminary data.</text>
</comment>
<reference evidence="2" key="1">
    <citation type="submission" date="2018-12" db="EMBL/GenBank/DDBJ databases">
        <title>The complete genome of Metarhizium rileyi, a key fungal pathogen of Lepidoptera.</title>
        <authorList>
            <person name="Binneck E."/>
            <person name="Lastra C.C.L."/>
            <person name="Sosa-Gomez D.R."/>
        </authorList>
    </citation>
    <scope>NUCLEOTIDE SEQUENCE [LARGE SCALE GENOMIC DNA]</scope>
    <source>
        <strain evidence="2">Cep018-CH2</strain>
    </source>
</reference>
<dbReference type="GO" id="GO:0005504">
    <property type="term" value="F:fatty acid binding"/>
    <property type="evidence" value="ECO:0007669"/>
    <property type="project" value="TreeGrafter"/>
</dbReference>
<dbReference type="GO" id="GO:0033540">
    <property type="term" value="P:fatty acid beta-oxidation using acyl-CoA oxidase"/>
    <property type="evidence" value="ECO:0007669"/>
    <property type="project" value="TreeGrafter"/>
</dbReference>
<dbReference type="SUPFAM" id="SSF56645">
    <property type="entry name" value="Acyl-CoA dehydrogenase NM domain-like"/>
    <property type="match status" value="1"/>
</dbReference>
<evidence type="ECO:0008006" key="3">
    <source>
        <dbReference type="Google" id="ProtNLM"/>
    </source>
</evidence>
<dbReference type="SUPFAM" id="SSF47203">
    <property type="entry name" value="Acyl-CoA dehydrogenase C-terminal domain-like"/>
    <property type="match status" value="1"/>
</dbReference>
<dbReference type="Gene3D" id="1.20.140.10">
    <property type="entry name" value="Butyryl-CoA Dehydrogenase, subunit A, domain 3"/>
    <property type="match status" value="1"/>
</dbReference>
<dbReference type="InterPro" id="IPR009100">
    <property type="entry name" value="AcylCoA_DH/oxidase_NM_dom_sf"/>
</dbReference>
<name>A0A5C6GGJ7_METRR</name>
<dbReference type="InterPro" id="IPR046373">
    <property type="entry name" value="Acyl-CoA_Oxase/DH_mid-dom_sf"/>
</dbReference>
<evidence type="ECO:0000313" key="2">
    <source>
        <dbReference type="Proteomes" id="UP000317257"/>
    </source>
</evidence>
<organism evidence="1 2">
    <name type="scientific">Metarhizium rileyi (strain RCEF 4871)</name>
    <name type="common">Nomuraea rileyi</name>
    <dbReference type="NCBI Taxonomy" id="1649241"/>
    <lineage>
        <taxon>Eukaryota</taxon>
        <taxon>Fungi</taxon>
        <taxon>Dikarya</taxon>
        <taxon>Ascomycota</taxon>
        <taxon>Pezizomycotina</taxon>
        <taxon>Sordariomycetes</taxon>
        <taxon>Hypocreomycetidae</taxon>
        <taxon>Hypocreales</taxon>
        <taxon>Clavicipitaceae</taxon>
        <taxon>Metarhizium</taxon>
    </lineage>
</organism>
<dbReference type="Gene3D" id="2.40.110.10">
    <property type="entry name" value="Butyryl-CoA Dehydrogenase, subunit A, domain 2"/>
    <property type="match status" value="1"/>
</dbReference>
<dbReference type="GO" id="GO:0003997">
    <property type="term" value="F:acyl-CoA oxidase activity"/>
    <property type="evidence" value="ECO:0007669"/>
    <property type="project" value="InterPro"/>
</dbReference>
<dbReference type="InterPro" id="IPR036250">
    <property type="entry name" value="AcylCo_DH-like_C"/>
</dbReference>
<dbReference type="EMBL" id="SBHS01000006">
    <property type="protein sequence ID" value="TWU76008.1"/>
    <property type="molecule type" value="Genomic_DNA"/>
</dbReference>
<dbReference type="GO" id="GO:0055088">
    <property type="term" value="P:lipid homeostasis"/>
    <property type="evidence" value="ECO:0007669"/>
    <property type="project" value="TreeGrafter"/>
</dbReference>
<dbReference type="GO" id="GO:0005777">
    <property type="term" value="C:peroxisome"/>
    <property type="evidence" value="ECO:0007669"/>
    <property type="project" value="InterPro"/>
</dbReference>
<dbReference type="AlphaFoldDB" id="A0A5C6GGJ7"/>
<accession>A0A5C6GGJ7</accession>
<sequence length="627" mass="69285">MEKTEKLLRLPIWDSASYPEDGSASEQIRVSYERARSVIQHAGMTTRDIVTLSPKFRAFYTDFLVTVDTAAATILGAHWNLCMGTIASYAEEHPDSCNSYTREVLKELQEFRSVGEFMLTEAAHGLDACHLETTATYSHDGVFDLHTPSPMAGKSPAPASPEAGVPRIAVVFAQLIVNGERRGVRPFIVRLCDADAMAPGVTSRLLPRLQGPKYVERSITMFDHVRLELPALLGALDAPTDLRGDFFRQSHRLTVGTLCSSTSAIPMLRVASFVLGRYSQRRHRRHGTDSELTARAPTISLAAAQHSPVLVALTLSSILEAYTTATWEAFCREEHTQVRDGLACIYKAAVTVDSQSILSEMIDRCGWQDFDAHNQMFELASAFRESSVAEGDYLVQCIRLVSELLLGRYGIPKARNPTSLLAKHEYGVWKEAACQAKAITATDGSNRSEQFNAMLLPRCRKLVRAIGHRMAYEAAVDSPKVTAEMLRLYEATCMLDDAAWYVENTKFTSSKLDEHHAKAVRALLPSLGKLLDESGAAPWITSPVLDEERWVHFVKKLPEYTSGGYSGNRTATSSSRVRVDDGVWSDENHGSLSSPVDGKSQHLEEYLDNFAGFQPSSNIAARNCNCL</sequence>
<protein>
    <recommendedName>
        <fullName evidence="3">Acyl-CoA dehydrogenase/oxidase</fullName>
    </recommendedName>
</protein>
<evidence type="ECO:0000313" key="1">
    <source>
        <dbReference type="EMBL" id="TWU76008.1"/>
    </source>
</evidence>